<evidence type="ECO:0000256" key="1">
    <source>
        <dbReference type="SAM" id="Phobius"/>
    </source>
</evidence>
<dbReference type="Gene3D" id="3.40.50.1110">
    <property type="entry name" value="SGNH hydrolase"/>
    <property type="match status" value="1"/>
</dbReference>
<protein>
    <submittedName>
        <fullName evidence="2">SGNH/GDSL hydrolase family protein</fullName>
    </submittedName>
</protein>
<dbReference type="InterPro" id="IPR036514">
    <property type="entry name" value="SGNH_hydro_sf"/>
</dbReference>
<organism evidence="2 3">
    <name type="scientific">Candidatus Propionivibrio dominans</name>
    <dbReference type="NCBI Taxonomy" id="2954373"/>
    <lineage>
        <taxon>Bacteria</taxon>
        <taxon>Pseudomonadati</taxon>
        <taxon>Pseudomonadota</taxon>
        <taxon>Betaproteobacteria</taxon>
        <taxon>Rhodocyclales</taxon>
        <taxon>Rhodocyclaceae</taxon>
        <taxon>Propionivibrio</taxon>
    </lineage>
</organism>
<dbReference type="Proteomes" id="UP000886602">
    <property type="component" value="Unassembled WGS sequence"/>
</dbReference>
<keyword evidence="2" id="KW-0378">Hydrolase</keyword>
<reference evidence="2" key="1">
    <citation type="submission" date="2020-10" db="EMBL/GenBank/DDBJ databases">
        <title>Connecting structure to function with the recovery of over 1000 high-quality activated sludge metagenome-assembled genomes encoding full-length rRNA genes using long-read sequencing.</title>
        <authorList>
            <person name="Singleton C.M."/>
            <person name="Petriglieri F."/>
            <person name="Kristensen J.M."/>
            <person name="Kirkegaard R.H."/>
            <person name="Michaelsen T.Y."/>
            <person name="Andersen M.H."/>
            <person name="Karst S.M."/>
            <person name="Dueholm M.S."/>
            <person name="Nielsen P.H."/>
            <person name="Albertsen M."/>
        </authorList>
    </citation>
    <scope>NUCLEOTIDE SEQUENCE</scope>
    <source>
        <strain evidence="2">EsbW_18-Q3-R4-48_MAXAC.044</strain>
    </source>
</reference>
<keyword evidence="1" id="KW-1133">Transmembrane helix</keyword>
<proteinExistence type="predicted"/>
<sequence>MKSIKKLLLALVPTIVVLLLFGLGFLACYFVIGKVFDNEIQGEAKAYTLGRLLKDTPEKRSALASTYYDPGKALQMFDDISWAVPNIPTPFVGTAPTPGQHGTAHINSMQFRAAKELEMPKPADTYRIFITGGSTAFGSGAPGDDQTIAGYLNTILSRQLTPMTKQKYEVFTMANRAWASTQERIVIENRLSELEPDMVISFSGVNDVHWGLRGRNVLWFRSYADEFYWSLIKRVFIITRQPPMPENTWIENPIAPALVAERLLKNVRISQFVLSEKKIDYVFALQPALTVTNKKLSRHEKSSLKSEDYFRTCYGLFVKDLKNLHGENFQFVDLSGVFDGLDDQEEIFMDSYHFGDKGNEKIAENLFLQIKGRMVKHARPPS</sequence>
<keyword evidence="1" id="KW-0472">Membrane</keyword>
<gene>
    <name evidence="2" type="ORF">IPJ48_10855</name>
</gene>
<name>A0A9D7F7I4_9RHOO</name>
<evidence type="ECO:0000313" key="2">
    <source>
        <dbReference type="EMBL" id="MBK7423549.1"/>
    </source>
</evidence>
<evidence type="ECO:0000313" key="3">
    <source>
        <dbReference type="Proteomes" id="UP000886602"/>
    </source>
</evidence>
<accession>A0A9D7F7I4</accession>
<dbReference type="GO" id="GO:0016788">
    <property type="term" value="F:hydrolase activity, acting on ester bonds"/>
    <property type="evidence" value="ECO:0007669"/>
    <property type="project" value="UniProtKB-ARBA"/>
</dbReference>
<dbReference type="PROSITE" id="PS51257">
    <property type="entry name" value="PROKAR_LIPOPROTEIN"/>
    <property type="match status" value="1"/>
</dbReference>
<dbReference type="AlphaFoldDB" id="A0A9D7F7I4"/>
<dbReference type="SUPFAM" id="SSF52266">
    <property type="entry name" value="SGNH hydrolase"/>
    <property type="match status" value="1"/>
</dbReference>
<dbReference type="EMBL" id="JADJNC010000015">
    <property type="protein sequence ID" value="MBK7423549.1"/>
    <property type="molecule type" value="Genomic_DNA"/>
</dbReference>
<comment type="caution">
    <text evidence="2">The sequence shown here is derived from an EMBL/GenBank/DDBJ whole genome shotgun (WGS) entry which is preliminary data.</text>
</comment>
<keyword evidence="1" id="KW-0812">Transmembrane</keyword>
<feature type="transmembrane region" description="Helical" evidence="1">
    <location>
        <begin position="7"/>
        <end position="32"/>
    </location>
</feature>